<protein>
    <recommendedName>
        <fullName evidence="2">Retrovirus-related Pol polyprotein from transposon TNT 1-94-like beta-barrel domain-containing protein</fullName>
    </recommendedName>
</protein>
<dbReference type="Proteomes" id="UP000239156">
    <property type="component" value="Unassembled WGS sequence"/>
</dbReference>
<dbReference type="Pfam" id="PF22936">
    <property type="entry name" value="Pol_BBD"/>
    <property type="match status" value="1"/>
</dbReference>
<dbReference type="VEuPathDB" id="FungiDB:PSTT_14780"/>
<evidence type="ECO:0000313" key="4">
    <source>
        <dbReference type="Proteomes" id="UP000239156"/>
    </source>
</evidence>
<feature type="domain" description="Retrovirus-related Pol polyprotein from transposon TNT 1-94-like beta-barrel" evidence="2">
    <location>
        <begin position="323"/>
        <end position="405"/>
    </location>
</feature>
<dbReference type="InterPro" id="IPR054722">
    <property type="entry name" value="PolX-like_BBD"/>
</dbReference>
<feature type="compositionally biased region" description="Basic and acidic residues" evidence="1">
    <location>
        <begin position="1"/>
        <end position="19"/>
    </location>
</feature>
<evidence type="ECO:0000259" key="2">
    <source>
        <dbReference type="Pfam" id="PF22936"/>
    </source>
</evidence>
<accession>A0A2S4UKM6</accession>
<feature type="compositionally biased region" description="Polar residues" evidence="1">
    <location>
        <begin position="283"/>
        <end position="297"/>
    </location>
</feature>
<keyword evidence="4" id="KW-1185">Reference proteome</keyword>
<feature type="region of interest" description="Disordered" evidence="1">
    <location>
        <begin position="270"/>
        <end position="301"/>
    </location>
</feature>
<reference evidence="3" key="1">
    <citation type="submission" date="2017-12" db="EMBL/GenBank/DDBJ databases">
        <title>Gene loss provides genomic basis for host adaptation in cereal stripe rust fungi.</title>
        <authorList>
            <person name="Xia C."/>
        </authorList>
    </citation>
    <scope>NUCLEOTIDE SEQUENCE [LARGE SCALE GENOMIC DNA]</scope>
    <source>
        <strain evidence="3">93-210</strain>
    </source>
</reference>
<sequence>MGDNENKDPINPDNSKAEKPLTNIEKARLAKAAKRATQNDLQYIQENQSYAFSITTALSRLSISDKLDDSNYATWSEQMIGNLSSLFFDRLIFPIPDAPEGNLDYINKRCVLQFIFGKMDQRSQRFRSLYNDEVDPDGQNQLKQDQNTTITEHIDTFVKIKTEILNRGGRLEDITIARKLLNSLHSSHRDEVRHIIRVYVPLTFRGVTLALKQYELENSQLKNKSISKTTEKMNGLNMAGNTNFKKKCTPTHCQGTHEAAKCFAKPENAAAKKAWKKKRPSQRHPQSTDPKPSASNTEGKKKDWAFPTFCAEANSVDSIREAIWDSGASQHMFRSSHFFDRESLEKPNPTESQVGTAGSEEIPIEGTGTVWLKGQTLSKFRLLNVLYVPGLRHNLIAAGALHKQGAIIKIDPKNEKRFEVVIGDEFSPRKIRKLLNDRQD</sequence>
<comment type="caution">
    <text evidence="3">The sequence shown here is derived from an EMBL/GenBank/DDBJ whole genome shotgun (WGS) entry which is preliminary data.</text>
</comment>
<evidence type="ECO:0000256" key="1">
    <source>
        <dbReference type="SAM" id="MobiDB-lite"/>
    </source>
</evidence>
<feature type="compositionally biased region" description="Basic residues" evidence="1">
    <location>
        <begin position="273"/>
        <end position="282"/>
    </location>
</feature>
<dbReference type="VEuPathDB" id="FungiDB:PSHT_05026"/>
<dbReference type="PANTHER" id="PTHR47592">
    <property type="entry name" value="PBF68 PROTEIN"/>
    <property type="match status" value="1"/>
</dbReference>
<evidence type="ECO:0000313" key="3">
    <source>
        <dbReference type="EMBL" id="POV97872.1"/>
    </source>
</evidence>
<gene>
    <name evidence="3" type="ORF">PSTT_14780</name>
</gene>
<feature type="region of interest" description="Disordered" evidence="1">
    <location>
        <begin position="1"/>
        <end position="22"/>
    </location>
</feature>
<proteinExistence type="predicted"/>
<dbReference type="EMBL" id="PKSL01000245">
    <property type="protein sequence ID" value="POV97872.1"/>
    <property type="molecule type" value="Genomic_DNA"/>
</dbReference>
<dbReference type="AlphaFoldDB" id="A0A2S4UKM6"/>
<organism evidence="3 4">
    <name type="scientific">Puccinia striiformis</name>
    <dbReference type="NCBI Taxonomy" id="27350"/>
    <lineage>
        <taxon>Eukaryota</taxon>
        <taxon>Fungi</taxon>
        <taxon>Dikarya</taxon>
        <taxon>Basidiomycota</taxon>
        <taxon>Pucciniomycotina</taxon>
        <taxon>Pucciniomycetes</taxon>
        <taxon>Pucciniales</taxon>
        <taxon>Pucciniaceae</taxon>
        <taxon>Puccinia</taxon>
    </lineage>
</organism>
<name>A0A2S4UKM6_9BASI</name>